<name>A0A5C3Q940_9AGAR</name>
<protein>
    <submittedName>
        <fullName evidence="1">Uncharacterized protein</fullName>
    </submittedName>
</protein>
<dbReference type="Proteomes" id="UP000305067">
    <property type="component" value="Unassembled WGS sequence"/>
</dbReference>
<keyword evidence="2" id="KW-1185">Reference proteome</keyword>
<evidence type="ECO:0000313" key="1">
    <source>
        <dbReference type="EMBL" id="TFK97579.1"/>
    </source>
</evidence>
<gene>
    <name evidence="1" type="ORF">BDV98DRAFT_632091</name>
</gene>
<reference evidence="1 2" key="1">
    <citation type="journal article" date="2019" name="Nat. Ecol. Evol.">
        <title>Megaphylogeny resolves global patterns of mushroom evolution.</title>
        <authorList>
            <person name="Varga T."/>
            <person name="Krizsan K."/>
            <person name="Foldi C."/>
            <person name="Dima B."/>
            <person name="Sanchez-Garcia M."/>
            <person name="Sanchez-Ramirez S."/>
            <person name="Szollosi G.J."/>
            <person name="Szarkandi J.G."/>
            <person name="Papp V."/>
            <person name="Albert L."/>
            <person name="Andreopoulos W."/>
            <person name="Angelini C."/>
            <person name="Antonin V."/>
            <person name="Barry K.W."/>
            <person name="Bougher N.L."/>
            <person name="Buchanan P."/>
            <person name="Buyck B."/>
            <person name="Bense V."/>
            <person name="Catcheside P."/>
            <person name="Chovatia M."/>
            <person name="Cooper J."/>
            <person name="Damon W."/>
            <person name="Desjardin D."/>
            <person name="Finy P."/>
            <person name="Geml J."/>
            <person name="Haridas S."/>
            <person name="Hughes K."/>
            <person name="Justo A."/>
            <person name="Karasinski D."/>
            <person name="Kautmanova I."/>
            <person name="Kiss B."/>
            <person name="Kocsube S."/>
            <person name="Kotiranta H."/>
            <person name="LaButti K.M."/>
            <person name="Lechner B.E."/>
            <person name="Liimatainen K."/>
            <person name="Lipzen A."/>
            <person name="Lukacs Z."/>
            <person name="Mihaltcheva S."/>
            <person name="Morgado L.N."/>
            <person name="Niskanen T."/>
            <person name="Noordeloos M.E."/>
            <person name="Ohm R.A."/>
            <person name="Ortiz-Santana B."/>
            <person name="Ovrebo C."/>
            <person name="Racz N."/>
            <person name="Riley R."/>
            <person name="Savchenko A."/>
            <person name="Shiryaev A."/>
            <person name="Soop K."/>
            <person name="Spirin V."/>
            <person name="Szebenyi C."/>
            <person name="Tomsovsky M."/>
            <person name="Tulloss R.E."/>
            <person name="Uehling J."/>
            <person name="Grigoriev I.V."/>
            <person name="Vagvolgyi C."/>
            <person name="Papp T."/>
            <person name="Martin F.M."/>
            <person name="Miettinen O."/>
            <person name="Hibbett D.S."/>
            <person name="Nagy L.G."/>
        </authorList>
    </citation>
    <scope>NUCLEOTIDE SEQUENCE [LARGE SCALE GENOMIC DNA]</scope>
    <source>
        <strain evidence="1 2">CBS 309.79</strain>
    </source>
</reference>
<proteinExistence type="predicted"/>
<sequence>MPAIAKFMAMKGHNGYQPCQACNIPGVLYGTTYYAPLCRRGQEFIDPEKLPLRSHKEIIQQAMGFESAETPASQKHLAKEYWINGLPVLATLSSVSMTVSFSFDIMHLILLNNIKNLLLMWTGDFKGMDTGNGDYQHAPTVQEAIGKACVAAGRTTPAVFGTRVPNIAEDRSYFTAKTWTIFATMLGPVLLRGRFI</sequence>
<evidence type="ECO:0000313" key="2">
    <source>
        <dbReference type="Proteomes" id="UP000305067"/>
    </source>
</evidence>
<dbReference type="OrthoDB" id="2404451at2759"/>
<organism evidence="1 2">
    <name type="scientific">Pterulicium gracile</name>
    <dbReference type="NCBI Taxonomy" id="1884261"/>
    <lineage>
        <taxon>Eukaryota</taxon>
        <taxon>Fungi</taxon>
        <taxon>Dikarya</taxon>
        <taxon>Basidiomycota</taxon>
        <taxon>Agaricomycotina</taxon>
        <taxon>Agaricomycetes</taxon>
        <taxon>Agaricomycetidae</taxon>
        <taxon>Agaricales</taxon>
        <taxon>Pleurotineae</taxon>
        <taxon>Pterulaceae</taxon>
        <taxon>Pterulicium</taxon>
    </lineage>
</organism>
<dbReference type="AlphaFoldDB" id="A0A5C3Q940"/>
<dbReference type="EMBL" id="ML178846">
    <property type="protein sequence ID" value="TFK97579.1"/>
    <property type="molecule type" value="Genomic_DNA"/>
</dbReference>
<accession>A0A5C3Q940</accession>